<dbReference type="Pfam" id="PF08244">
    <property type="entry name" value="Glyco_hydro_32C"/>
    <property type="match status" value="1"/>
</dbReference>
<organism evidence="8 9">
    <name type="scientific">Chenopodium quinoa</name>
    <name type="common">Quinoa</name>
    <dbReference type="NCBI Taxonomy" id="63459"/>
    <lineage>
        <taxon>Eukaryota</taxon>
        <taxon>Viridiplantae</taxon>
        <taxon>Streptophyta</taxon>
        <taxon>Embryophyta</taxon>
        <taxon>Tracheophyta</taxon>
        <taxon>Spermatophyta</taxon>
        <taxon>Magnoliopsida</taxon>
        <taxon>eudicotyledons</taxon>
        <taxon>Gunneridae</taxon>
        <taxon>Pentapetalae</taxon>
        <taxon>Caryophyllales</taxon>
        <taxon>Chenopodiaceae</taxon>
        <taxon>Chenopodioideae</taxon>
        <taxon>Atripliceae</taxon>
        <taxon>Chenopodium</taxon>
    </lineage>
</organism>
<sequence>MALFYSTKLVYSLLLASLTLGYGVIELQASRHVQNVATYNQSLLSDDQPYRTAYHFQPLKNWMNVLSGPMIYRGIYHLFYQYNPIGDGSPDGPRVWGHSTSLDMVNWTPQPLTLQPQMVSNMNGSYTGSITILQGYKPAILFTGITPKNEQVQDLALPKDLSDPFLKEWVLVPQNPLMYPTLENNINASSFRDPTTAWMLPDGNWRVVIGSKIDRLGLALLFKSRDFINWVQVDHPLYSYDQTGMWECPDFFPVYRSGLPIGVDTSAIGPIVKHVLKISLDDTKHDVYTIGTYDTMRDAYVPDVGFENDSSLRYDYGKYYAAKTFYDSSKMQRILLSWVNESSSLEDDIKKGWSGIHAIPRRVWLDTSKKQLIQWPISEIELLRVNPVILPTQVLKGGSTIEILGITAAQADVELLFRIRDVSIVERFDASWTNPQLLCSQKGASVSGGLGPFGLLTLASKGLEEYTAVFFRIFKDYDNNRFVVLMCSDQSRSSLNPTPDKTTYGTFVNVDPTFDGLRLRTLIDHSIVESFASKGKNVITARVYPTLAIYDKAHLYAFNYGNGSVDITWLTAWSMRKANIA</sequence>
<dbReference type="SUPFAM" id="SSF49899">
    <property type="entry name" value="Concanavalin A-like lectins/glucanases"/>
    <property type="match status" value="1"/>
</dbReference>
<protein>
    <submittedName>
        <fullName evidence="8">Uncharacterized protein</fullName>
    </submittedName>
</protein>
<evidence type="ECO:0000313" key="9">
    <source>
        <dbReference type="Proteomes" id="UP000596660"/>
    </source>
</evidence>
<accession>A0A803LD97</accession>
<comment type="similarity">
    <text evidence="1 4">Belongs to the glycosyl hydrolase 32 family.</text>
</comment>
<dbReference type="OMA" id="EKWEANW"/>
<feature type="domain" description="Glycosyl hydrolase family 32 C-terminal" evidence="7">
    <location>
        <begin position="402"/>
        <end position="573"/>
    </location>
</feature>
<gene>
    <name evidence="8" type="primary">LOC110683970</name>
</gene>
<evidence type="ECO:0000313" key="8">
    <source>
        <dbReference type="EnsemblPlants" id="AUR62009836-RA:cds"/>
    </source>
</evidence>
<dbReference type="InterPro" id="IPR013189">
    <property type="entry name" value="Glyco_hydro_32_C"/>
</dbReference>
<dbReference type="GO" id="GO:0004553">
    <property type="term" value="F:hydrolase activity, hydrolyzing O-glycosyl compounds"/>
    <property type="evidence" value="ECO:0007669"/>
    <property type="project" value="InterPro"/>
</dbReference>
<evidence type="ECO:0000256" key="2">
    <source>
        <dbReference type="ARBA" id="ARBA00022801"/>
    </source>
</evidence>
<dbReference type="PANTHER" id="PTHR31953">
    <property type="entry name" value="BETA-FRUCTOFURANOSIDASE, INSOLUBLE ISOENZYME CWINV1-RELATED"/>
    <property type="match status" value="1"/>
</dbReference>
<dbReference type="EnsemblPlants" id="AUR62009836-RA">
    <property type="protein sequence ID" value="AUR62009836-RA:cds"/>
    <property type="gene ID" value="AUR62009836"/>
</dbReference>
<evidence type="ECO:0000259" key="7">
    <source>
        <dbReference type="Pfam" id="PF08244"/>
    </source>
</evidence>
<dbReference type="Gramene" id="AUR62009836-RA">
    <property type="protein sequence ID" value="AUR62009836-RA:cds"/>
    <property type="gene ID" value="AUR62009836"/>
</dbReference>
<evidence type="ECO:0000256" key="4">
    <source>
        <dbReference type="RuleBase" id="RU362110"/>
    </source>
</evidence>
<dbReference type="Proteomes" id="UP000596660">
    <property type="component" value="Unplaced"/>
</dbReference>
<dbReference type="InterPro" id="IPR013320">
    <property type="entry name" value="ConA-like_dom_sf"/>
</dbReference>
<reference evidence="8" key="2">
    <citation type="submission" date="2021-03" db="UniProtKB">
        <authorList>
            <consortium name="EnsemblPlants"/>
        </authorList>
    </citation>
    <scope>IDENTIFICATION</scope>
</reference>
<evidence type="ECO:0000256" key="5">
    <source>
        <dbReference type="SAM" id="SignalP"/>
    </source>
</evidence>
<keyword evidence="9" id="KW-1185">Reference proteome</keyword>
<dbReference type="SMART" id="SM00640">
    <property type="entry name" value="Glyco_32"/>
    <property type="match status" value="1"/>
</dbReference>
<reference evidence="8" key="1">
    <citation type="journal article" date="2017" name="Nature">
        <title>The genome of Chenopodium quinoa.</title>
        <authorList>
            <person name="Jarvis D.E."/>
            <person name="Ho Y.S."/>
            <person name="Lightfoot D.J."/>
            <person name="Schmoeckel S.M."/>
            <person name="Li B."/>
            <person name="Borm T.J.A."/>
            <person name="Ohyanagi H."/>
            <person name="Mineta K."/>
            <person name="Michell C.T."/>
            <person name="Saber N."/>
            <person name="Kharbatia N.M."/>
            <person name="Rupper R.R."/>
            <person name="Sharp A.R."/>
            <person name="Dally N."/>
            <person name="Boughton B.A."/>
            <person name="Woo Y.H."/>
            <person name="Gao G."/>
            <person name="Schijlen E.G.W.M."/>
            <person name="Guo X."/>
            <person name="Momin A.A."/>
            <person name="Negrao S."/>
            <person name="Al-Babili S."/>
            <person name="Gehring C."/>
            <person name="Roessner U."/>
            <person name="Jung C."/>
            <person name="Murphy K."/>
            <person name="Arold S.T."/>
            <person name="Gojobori T."/>
            <person name="van der Linden C.G."/>
            <person name="van Loo E.N."/>
            <person name="Jellen E.N."/>
            <person name="Maughan P.J."/>
            <person name="Tester M."/>
        </authorList>
    </citation>
    <scope>NUCLEOTIDE SEQUENCE [LARGE SCALE GENOMIC DNA]</scope>
    <source>
        <strain evidence="8">cv. PI 614886</strain>
    </source>
</reference>
<dbReference type="CDD" id="cd18624">
    <property type="entry name" value="GH32_Fruct1-like"/>
    <property type="match status" value="1"/>
</dbReference>
<feature type="signal peptide" evidence="5">
    <location>
        <begin position="1"/>
        <end position="21"/>
    </location>
</feature>
<evidence type="ECO:0000256" key="3">
    <source>
        <dbReference type="ARBA" id="ARBA00023295"/>
    </source>
</evidence>
<dbReference type="Gene3D" id="2.115.10.20">
    <property type="entry name" value="Glycosyl hydrolase domain, family 43"/>
    <property type="match status" value="1"/>
</dbReference>
<dbReference type="InterPro" id="IPR013148">
    <property type="entry name" value="Glyco_hydro_32_N"/>
</dbReference>
<evidence type="ECO:0000256" key="1">
    <source>
        <dbReference type="ARBA" id="ARBA00009902"/>
    </source>
</evidence>
<evidence type="ECO:0000259" key="6">
    <source>
        <dbReference type="Pfam" id="PF00251"/>
    </source>
</evidence>
<name>A0A803LD97_CHEQI</name>
<keyword evidence="2 4" id="KW-0378">Hydrolase</keyword>
<dbReference type="Pfam" id="PF00251">
    <property type="entry name" value="Glyco_hydro_32N"/>
    <property type="match status" value="1"/>
</dbReference>
<dbReference type="InterPro" id="IPR023296">
    <property type="entry name" value="Glyco_hydro_beta-prop_sf"/>
</dbReference>
<dbReference type="SUPFAM" id="SSF75005">
    <property type="entry name" value="Arabinanase/levansucrase/invertase"/>
    <property type="match status" value="1"/>
</dbReference>
<feature type="domain" description="Glycosyl hydrolase family 32 N-terminal" evidence="6">
    <location>
        <begin position="55"/>
        <end position="376"/>
    </location>
</feature>
<dbReference type="InterPro" id="IPR001362">
    <property type="entry name" value="Glyco_hydro_32"/>
</dbReference>
<dbReference type="GO" id="GO:0005975">
    <property type="term" value="P:carbohydrate metabolic process"/>
    <property type="evidence" value="ECO:0007669"/>
    <property type="project" value="InterPro"/>
</dbReference>
<dbReference type="Gene3D" id="2.60.120.560">
    <property type="entry name" value="Exo-inulinase, domain 1"/>
    <property type="match status" value="1"/>
</dbReference>
<keyword evidence="5" id="KW-0732">Signal</keyword>
<dbReference type="InterPro" id="IPR050551">
    <property type="entry name" value="Fructan_Metab_Enzymes"/>
</dbReference>
<dbReference type="AlphaFoldDB" id="A0A803LD97"/>
<dbReference type="FunFam" id="2.60.120.560:FF:000002">
    <property type="entry name" value="Beta-fructofuranosidase, insoluble isoenzyme CWINV1"/>
    <property type="match status" value="1"/>
</dbReference>
<keyword evidence="3 4" id="KW-0326">Glycosidase</keyword>
<feature type="chain" id="PRO_5030864740" evidence="5">
    <location>
        <begin position="22"/>
        <end position="581"/>
    </location>
</feature>
<proteinExistence type="inferred from homology"/>